<reference evidence="2" key="2">
    <citation type="journal article" date="2013" name="Stand. Genomic Sci.">
        <title>Complete genome sequence of Desulfocapsa sulfexigens, a marine deltaproteobacterium specialized in disproportionating inorganic sulfur compounds.</title>
        <authorList>
            <person name="Finster K.W."/>
            <person name="Kjeldsen K.U."/>
            <person name="Kube M."/>
            <person name="Reinhardt R."/>
            <person name="Mussmann M."/>
            <person name="Amann R."/>
            <person name="Schreiber L."/>
        </authorList>
    </citation>
    <scope>NUCLEOTIDE SEQUENCE [LARGE SCALE GENOMIC DNA]</scope>
    <source>
        <strain evidence="2">DSM 10523 / SB164P1</strain>
    </source>
</reference>
<dbReference type="RefSeq" id="WP_015415404.1">
    <property type="nucleotide sequence ID" value="NC_020409.1"/>
</dbReference>
<dbReference type="BioCyc" id="DPIE1322246:BN4_RS10690-MONOMER"/>
<dbReference type="KEGG" id="dpi:BN4_12125"/>
<dbReference type="PANTHER" id="PTHR45947">
    <property type="entry name" value="SULFOQUINOVOSYL TRANSFERASE SQD2"/>
    <property type="match status" value="1"/>
</dbReference>
<keyword evidence="1" id="KW-0808">Transferase</keyword>
<organism evidence="1 2">
    <name type="scientific">Pseudodesulfovibrio piezophilus (strain DSM 21447 / JCM 15486 / C1TLV30)</name>
    <name type="common">Desulfovibrio piezophilus</name>
    <dbReference type="NCBI Taxonomy" id="1322246"/>
    <lineage>
        <taxon>Bacteria</taxon>
        <taxon>Pseudomonadati</taxon>
        <taxon>Thermodesulfobacteriota</taxon>
        <taxon>Desulfovibrionia</taxon>
        <taxon>Desulfovibrionales</taxon>
        <taxon>Desulfovibrionaceae</taxon>
    </lineage>
</organism>
<dbReference type="PATRIC" id="fig|879567.3.peg.2265"/>
<proteinExistence type="predicted"/>
<dbReference type="SUPFAM" id="SSF53756">
    <property type="entry name" value="UDP-Glycosyltransferase/glycogen phosphorylase"/>
    <property type="match status" value="1"/>
</dbReference>
<dbReference type="STRING" id="1322246.BN4_12125"/>
<dbReference type="OrthoDB" id="5443996at2"/>
<dbReference type="eggNOG" id="COG0438">
    <property type="taxonomic scope" value="Bacteria"/>
</dbReference>
<reference evidence="1 2" key="1">
    <citation type="journal article" date="2013" name="PLoS ONE">
        <title>The first genomic and proteomic characterization of a deep-sea sulfate reducer: insights into the piezophilic lifestyle of Desulfovibrio piezophilus.</title>
        <authorList>
            <person name="Pradel N."/>
            <person name="Ji B."/>
            <person name="Gimenez G."/>
            <person name="Talla E."/>
            <person name="Lenoble P."/>
            <person name="Garel M."/>
            <person name="Tamburini C."/>
            <person name="Fourquet P."/>
            <person name="Lebrun R."/>
            <person name="Bertin P."/>
            <person name="Denis Y."/>
            <person name="Pophillat M."/>
            <person name="Barbe V."/>
            <person name="Ollivier B."/>
            <person name="Dolla A."/>
        </authorList>
    </citation>
    <scope>NUCLEOTIDE SEQUENCE [LARGE SCALE GENOMIC DNA]</scope>
    <source>
        <strain evidence="2">DSM 10523 / SB164P1</strain>
    </source>
</reference>
<dbReference type="Proteomes" id="UP000011724">
    <property type="component" value="Chromosome"/>
</dbReference>
<dbReference type="Gene3D" id="3.40.50.2000">
    <property type="entry name" value="Glycogen Phosphorylase B"/>
    <property type="match status" value="2"/>
</dbReference>
<dbReference type="PANTHER" id="PTHR45947:SF3">
    <property type="entry name" value="SULFOQUINOVOSYL TRANSFERASE SQD2"/>
    <property type="match status" value="1"/>
</dbReference>
<protein>
    <submittedName>
        <fullName evidence="1">Glycosyl transferase group 1</fullName>
    </submittedName>
</protein>
<evidence type="ECO:0000313" key="1">
    <source>
        <dbReference type="EMBL" id="CCH49360.1"/>
    </source>
</evidence>
<accession>M1WMC4</accession>
<dbReference type="AlphaFoldDB" id="M1WMC4"/>
<dbReference type="Pfam" id="PF13692">
    <property type="entry name" value="Glyco_trans_1_4"/>
    <property type="match status" value="1"/>
</dbReference>
<gene>
    <name evidence="1" type="ordered locus">BN4_12125</name>
</gene>
<sequence>MKIAFCTPFKPITHASVSGDVTIARDLVDTFRGFGHTVIPVEYFPARGIATSPSRWPAAIRAMRRMTEQARQADCWLTYGSYYKVPDIFGPTVSARLGIPYCLFQASYAKNRGKHLASWPGYALNKRAMLRADHIFCNRVNDLRGCAKLNLPDDRYTHIKPGLPDDLFRRDQTARRQWRQQWHVDTTPVIMTAAMMRYGVKTEGLRWVIESCAELMDAGLDLKLVIAGDGPRRNEIEPLALDRLGTNVTFLGMVDRADLPGVFSAGDIFAFPGLEESVGMVYLEAQQCGLPAVATDDEGAPNVIRHEYSGLITPVSRPAFTKALERLVMDAPLREQLGRQAMASVRKSHNAANNYKRMEQIMEDIALREKI</sequence>
<evidence type="ECO:0000313" key="2">
    <source>
        <dbReference type="Proteomes" id="UP000011724"/>
    </source>
</evidence>
<dbReference type="HOGENOM" id="CLU_009583_45_0_7"/>
<name>M1WMC4_PSEP2</name>
<keyword evidence="2" id="KW-1185">Reference proteome</keyword>
<dbReference type="InterPro" id="IPR050194">
    <property type="entry name" value="Glycosyltransferase_grp1"/>
</dbReference>
<dbReference type="CDD" id="cd03801">
    <property type="entry name" value="GT4_PimA-like"/>
    <property type="match status" value="1"/>
</dbReference>
<dbReference type="EMBL" id="FO203427">
    <property type="protein sequence ID" value="CCH49360.1"/>
    <property type="molecule type" value="Genomic_DNA"/>
</dbReference>
<dbReference type="GO" id="GO:0016757">
    <property type="term" value="F:glycosyltransferase activity"/>
    <property type="evidence" value="ECO:0007669"/>
    <property type="project" value="InterPro"/>
</dbReference>